<dbReference type="RefSeq" id="WP_101605382.1">
    <property type="nucleotide sequence ID" value="NZ_CP025001.1"/>
</dbReference>
<gene>
    <name evidence="1" type="ORF">CWD84_04635</name>
</gene>
<keyword evidence="2" id="KW-1185">Reference proteome</keyword>
<dbReference type="EMBL" id="CP025001">
    <property type="protein sequence ID" value="AUJ76156.1"/>
    <property type="molecule type" value="Genomic_DNA"/>
</dbReference>
<evidence type="ECO:0000313" key="1">
    <source>
        <dbReference type="EMBL" id="AUJ76156.1"/>
    </source>
</evidence>
<reference evidence="1 2" key="1">
    <citation type="submission" date="2017-11" db="EMBL/GenBank/DDBJ databases">
        <title>Genome sequence and genome mining of multiple bioactive secondary metabolites from a deep sea-derived Bacillus siamensis SCSIO 05746.</title>
        <authorList>
            <person name="Pan H.-Q."/>
            <person name="Ju J.-H."/>
        </authorList>
    </citation>
    <scope>NUCLEOTIDE SEQUENCE [LARGE SCALE GENOMIC DNA]</scope>
    <source>
        <strain evidence="1 2">SCSIO 05746</strain>
    </source>
</reference>
<dbReference type="KEGG" id="bsia:CWD84_04635"/>
<evidence type="ECO:0000313" key="2">
    <source>
        <dbReference type="Proteomes" id="UP000234366"/>
    </source>
</evidence>
<accession>A0AAI8HL74</accession>
<protein>
    <submittedName>
        <fullName evidence="1">Uncharacterized protein</fullName>
    </submittedName>
</protein>
<dbReference type="AlphaFoldDB" id="A0AAI8HL74"/>
<dbReference type="Proteomes" id="UP000234366">
    <property type="component" value="Chromosome"/>
</dbReference>
<proteinExistence type="predicted"/>
<name>A0AAI8HL74_9BACI</name>
<organism evidence="1 2">
    <name type="scientific">Bacillus siamensis</name>
    <dbReference type="NCBI Taxonomy" id="659243"/>
    <lineage>
        <taxon>Bacteria</taxon>
        <taxon>Bacillati</taxon>
        <taxon>Bacillota</taxon>
        <taxon>Bacilli</taxon>
        <taxon>Bacillales</taxon>
        <taxon>Bacillaceae</taxon>
        <taxon>Bacillus</taxon>
        <taxon>Bacillus amyloliquefaciens group</taxon>
    </lineage>
</organism>
<sequence>MTNVINKNSLIPAEYVIYNFAGEGKDLRKDKQLVHVGGNLAIGYEEGCGIMLYEMAGDHGAWEIGDNDRVLHDIYDDGWLSDVPIEKLASMSVLEFMLAVAERKARKKAVS</sequence>